<dbReference type="Proteomes" id="UP000702964">
    <property type="component" value="Unassembled WGS sequence"/>
</dbReference>
<organism evidence="2 3">
    <name type="scientific">Phytophthora kernoviae 00238/432</name>
    <dbReference type="NCBI Taxonomy" id="1284355"/>
    <lineage>
        <taxon>Eukaryota</taxon>
        <taxon>Sar</taxon>
        <taxon>Stramenopiles</taxon>
        <taxon>Oomycota</taxon>
        <taxon>Peronosporomycetes</taxon>
        <taxon>Peronosporales</taxon>
        <taxon>Peronosporaceae</taxon>
        <taxon>Phytophthora</taxon>
    </lineage>
</organism>
<dbReference type="GO" id="GO:0016790">
    <property type="term" value="F:thiolester hydrolase activity"/>
    <property type="evidence" value="ECO:0007669"/>
    <property type="project" value="TreeGrafter"/>
</dbReference>
<gene>
    <name evidence="2" type="ORF">G195_010532</name>
</gene>
<name>A0A8J4VZQ6_9STRA</name>
<dbReference type="AlphaFoldDB" id="A0A8J4VZQ6"/>
<comment type="caution">
    <text evidence="2">The sequence shown here is derived from an EMBL/GenBank/DDBJ whole genome shotgun (WGS) entry which is preliminary data.</text>
</comment>
<evidence type="ECO:0000313" key="2">
    <source>
        <dbReference type="EMBL" id="KAF4315878.1"/>
    </source>
</evidence>
<evidence type="ECO:0008006" key="4">
    <source>
        <dbReference type="Google" id="ProtNLM"/>
    </source>
</evidence>
<sequence length="665" mass="75082">MLPIFYFHGADSTHETAENFVANLTAEGRTVVALSFCEKKCSLRSILLQIPEAIAAVREAVTNNSVFDDGYMFIGHSQGGPISRGVIEEMDDHKVKRYISLAGLQNGQFIGPDKVEVSIANDAPFLAKLVPDTMFNYSAYGPEDYYGNMQKEFFIYAIENPDAQYSYSQFNVNRYPQFGAFSTSNFFLPVYNNVNPCLLGDDKCVYDQHRRKSNFLRLEEAHFFASPADNRIMPWQSSIFGRYSEVDTIEEIETKFMNLTVVNMKETLEYTSDTFGLRTLDERGGLFIHEVANITHRCWRGDDGDCLWQPVYNDHLVASKMKVIILLTLLSCVFALAHLASAASDLPVIFFHGVFSTYEAGDNFVANLTAEGRTVVSLSFCDGTCSTASLLTQVPKAVETVREVVANNSVFDDGYIFIAHSQGGPIARAVIEEMDDHKVKRFISLAGLQNGQFIGPDKVEVSIANNAVFLTMLVPETMFNYSAYGPEDYYGKMQKDFIVYSIENPDSQYSYSQFSVNRWPQFGAFSTGNFFLPVYNNVNPCLPGNDQCIYDQHRRKSNFLRLEEAHFFASPADDVIMPWQSCIFGRYSEVDTLEEIESKYANFTVVNMEETLEYTADTFGLQTLDKRGGLFIHEVENVTHSCWAGDDDGCLWQTVYDQHLYPVLV</sequence>
<protein>
    <recommendedName>
        <fullName evidence="4">Lysosomal thioesterase PPT2</fullName>
    </recommendedName>
</protein>
<proteinExistence type="predicted"/>
<evidence type="ECO:0000256" key="1">
    <source>
        <dbReference type="ARBA" id="ARBA00022801"/>
    </source>
</evidence>
<dbReference type="GO" id="GO:0005764">
    <property type="term" value="C:lysosome"/>
    <property type="evidence" value="ECO:0007669"/>
    <property type="project" value="TreeGrafter"/>
</dbReference>
<dbReference type="FunFam" id="3.40.50.1820:FF:000215">
    <property type="entry name" value="Lysosomal thioesterase PPT2-B"/>
    <property type="match status" value="2"/>
</dbReference>
<dbReference type="EMBL" id="AOFI03000673">
    <property type="protein sequence ID" value="KAF4315878.1"/>
    <property type="molecule type" value="Genomic_DNA"/>
</dbReference>
<evidence type="ECO:0000313" key="3">
    <source>
        <dbReference type="Proteomes" id="UP000702964"/>
    </source>
</evidence>
<dbReference type="Pfam" id="PF02089">
    <property type="entry name" value="Palm_thioest"/>
    <property type="match status" value="2"/>
</dbReference>
<reference evidence="2" key="1">
    <citation type="journal article" date="2015" name="Genom Data">
        <title>Draft genome sequences of Phytophthora kernoviae and Phytophthora ramorum lineage EU2 from Scotland.</title>
        <authorList>
            <person name="Sambles C."/>
            <person name="Schlenzig A."/>
            <person name="O'Neill P."/>
            <person name="Grant M."/>
            <person name="Studholme D.J."/>
        </authorList>
    </citation>
    <scope>NUCLEOTIDE SEQUENCE</scope>
    <source>
        <strain evidence="2">00238/432</strain>
    </source>
</reference>
<dbReference type="PANTHER" id="PTHR11247:SF8">
    <property type="entry name" value="PALMITOYL-PROTEIN THIOESTERASE 1"/>
    <property type="match status" value="1"/>
</dbReference>
<reference evidence="2" key="2">
    <citation type="submission" date="2020-02" db="EMBL/GenBank/DDBJ databases">
        <authorList>
            <person name="Studholme D.J."/>
        </authorList>
    </citation>
    <scope>NUCLEOTIDE SEQUENCE</scope>
    <source>
        <strain evidence="2">00238/432</strain>
    </source>
</reference>
<dbReference type="Gene3D" id="3.40.50.1820">
    <property type="entry name" value="alpha/beta hydrolase"/>
    <property type="match status" value="2"/>
</dbReference>
<accession>A0A8J4VZQ6</accession>
<dbReference type="PANTHER" id="PTHR11247">
    <property type="entry name" value="PALMITOYL-PROTEIN THIOESTERASE/DOLICHYLDIPHOSPHATASE 1"/>
    <property type="match status" value="1"/>
</dbReference>
<dbReference type="SUPFAM" id="SSF53474">
    <property type="entry name" value="alpha/beta-Hydrolases"/>
    <property type="match status" value="2"/>
</dbReference>
<keyword evidence="1" id="KW-0378">Hydrolase</keyword>
<dbReference type="InterPro" id="IPR029058">
    <property type="entry name" value="AB_hydrolase_fold"/>
</dbReference>